<dbReference type="PANTHER" id="PTHR33048">
    <property type="entry name" value="PTH11-LIKE INTEGRAL MEMBRANE PROTEIN (AFU_ORTHOLOGUE AFUA_5G11245)"/>
    <property type="match status" value="1"/>
</dbReference>
<evidence type="ECO:0000256" key="2">
    <source>
        <dbReference type="ARBA" id="ARBA00022692"/>
    </source>
</evidence>
<proteinExistence type="inferred from homology"/>
<protein>
    <recommendedName>
        <fullName evidence="8">Rhodopsin domain-containing protein</fullName>
    </recommendedName>
</protein>
<evidence type="ECO:0000256" key="6">
    <source>
        <dbReference type="SAM" id="MobiDB-lite"/>
    </source>
</evidence>
<feature type="transmembrane region" description="Helical" evidence="7">
    <location>
        <begin position="258"/>
        <end position="279"/>
    </location>
</feature>
<dbReference type="RefSeq" id="XP_058332148.1">
    <property type="nucleotide sequence ID" value="XM_058473145.1"/>
</dbReference>
<feature type="compositionally biased region" description="Polar residues" evidence="6">
    <location>
        <begin position="304"/>
        <end position="319"/>
    </location>
</feature>
<evidence type="ECO:0000256" key="4">
    <source>
        <dbReference type="ARBA" id="ARBA00023136"/>
    </source>
</evidence>
<dbReference type="Pfam" id="PF20684">
    <property type="entry name" value="Fung_rhodopsin"/>
    <property type="match status" value="1"/>
</dbReference>
<evidence type="ECO:0000256" key="1">
    <source>
        <dbReference type="ARBA" id="ARBA00004141"/>
    </source>
</evidence>
<evidence type="ECO:0000256" key="5">
    <source>
        <dbReference type="ARBA" id="ARBA00038359"/>
    </source>
</evidence>
<dbReference type="InterPro" id="IPR049326">
    <property type="entry name" value="Rhodopsin_dom_fungi"/>
</dbReference>
<feature type="compositionally biased region" description="Polar residues" evidence="6">
    <location>
        <begin position="388"/>
        <end position="401"/>
    </location>
</feature>
<dbReference type="AlphaFoldDB" id="A0A9W9TTS6"/>
<accession>A0A9W9TTS6</accession>
<feature type="region of interest" description="Disordered" evidence="6">
    <location>
        <begin position="353"/>
        <end position="416"/>
    </location>
</feature>
<comment type="subcellular location">
    <subcellularLocation>
        <location evidence="1">Membrane</location>
        <topology evidence="1">Multi-pass membrane protein</topology>
    </subcellularLocation>
</comment>
<keyword evidence="3 7" id="KW-1133">Transmembrane helix</keyword>
<comment type="caution">
    <text evidence="9">The sequence shown here is derived from an EMBL/GenBank/DDBJ whole genome shotgun (WGS) entry which is preliminary data.</text>
</comment>
<evidence type="ECO:0000259" key="8">
    <source>
        <dbReference type="Pfam" id="PF20684"/>
    </source>
</evidence>
<keyword evidence="4 7" id="KW-0472">Membrane</keyword>
<name>A0A9W9TTS6_9EURO</name>
<sequence>MSPEMLAKLLAAPALPPPKGVTPNFDNPPNQNNLAWFVTTICMVVATLCLLLRGYARVWLEKKIGIEEILMFLAYGAYWGTAYAGYSMIYTPGYFVHTWNLHNRDLLILVYGCTYSATLPLIKTAILLDWCRVFAPLDRMKSAFWWGCACVITLQCLWGALCVILLNLQCRPHEAIWKFWLPSKCYSLPDVMLTSATVQVVSDVTMFILPQRIIWTLHMNWQKKLGVSIIFGVGILAVVSACFRLSHTIDFAREADGMYLIGPLLFWACAEMTCGFFILSMPCLSKIIIESGLPRRVKTAFGYSGNSDSKPSNQPTESGPRSGRAGSRPLKPSWMVTETNWSRLDEEGISLDTTQREHEPSESQTHLGAETPSRKGTLSRSDSKATVHITQTFDVSVSEARSGSDHDPHSPKGWML</sequence>
<evidence type="ECO:0000313" key="9">
    <source>
        <dbReference type="EMBL" id="KAJ5239229.1"/>
    </source>
</evidence>
<organism evidence="9 10">
    <name type="scientific">Penicillium chermesinum</name>
    <dbReference type="NCBI Taxonomy" id="63820"/>
    <lineage>
        <taxon>Eukaryota</taxon>
        <taxon>Fungi</taxon>
        <taxon>Dikarya</taxon>
        <taxon>Ascomycota</taxon>
        <taxon>Pezizomycotina</taxon>
        <taxon>Eurotiomycetes</taxon>
        <taxon>Eurotiomycetidae</taxon>
        <taxon>Eurotiales</taxon>
        <taxon>Aspergillaceae</taxon>
        <taxon>Penicillium</taxon>
    </lineage>
</organism>
<dbReference type="GeneID" id="83200448"/>
<reference evidence="9" key="2">
    <citation type="journal article" date="2023" name="IMA Fungus">
        <title>Comparative genomic study of the Penicillium genus elucidates a diverse pangenome and 15 lateral gene transfer events.</title>
        <authorList>
            <person name="Petersen C."/>
            <person name="Sorensen T."/>
            <person name="Nielsen M.R."/>
            <person name="Sondergaard T.E."/>
            <person name="Sorensen J.L."/>
            <person name="Fitzpatrick D.A."/>
            <person name="Frisvad J.C."/>
            <person name="Nielsen K.L."/>
        </authorList>
    </citation>
    <scope>NUCLEOTIDE SEQUENCE</scope>
    <source>
        <strain evidence="9">IBT 19713</strain>
    </source>
</reference>
<dbReference type="InterPro" id="IPR052337">
    <property type="entry name" value="SAT4-like"/>
</dbReference>
<feature type="transmembrane region" description="Helical" evidence="7">
    <location>
        <begin position="68"/>
        <end position="86"/>
    </location>
</feature>
<reference evidence="9" key="1">
    <citation type="submission" date="2022-11" db="EMBL/GenBank/DDBJ databases">
        <authorList>
            <person name="Petersen C."/>
        </authorList>
    </citation>
    <scope>NUCLEOTIDE SEQUENCE</scope>
    <source>
        <strain evidence="9">IBT 19713</strain>
    </source>
</reference>
<keyword evidence="10" id="KW-1185">Reference proteome</keyword>
<comment type="similarity">
    <text evidence="5">Belongs to the SAT4 family.</text>
</comment>
<keyword evidence="2 7" id="KW-0812">Transmembrane</keyword>
<dbReference type="PANTHER" id="PTHR33048:SF47">
    <property type="entry name" value="INTEGRAL MEMBRANE PROTEIN-RELATED"/>
    <property type="match status" value="1"/>
</dbReference>
<evidence type="ECO:0000256" key="7">
    <source>
        <dbReference type="SAM" id="Phobius"/>
    </source>
</evidence>
<gene>
    <name evidence="9" type="ORF">N7468_003848</name>
</gene>
<feature type="transmembrane region" description="Helical" evidence="7">
    <location>
        <begin position="143"/>
        <end position="166"/>
    </location>
</feature>
<dbReference type="OrthoDB" id="4682787at2759"/>
<evidence type="ECO:0000313" key="10">
    <source>
        <dbReference type="Proteomes" id="UP001150941"/>
    </source>
</evidence>
<feature type="transmembrane region" description="Helical" evidence="7">
    <location>
        <begin position="225"/>
        <end position="246"/>
    </location>
</feature>
<feature type="transmembrane region" description="Helical" evidence="7">
    <location>
        <begin position="34"/>
        <end position="56"/>
    </location>
</feature>
<feature type="domain" description="Rhodopsin" evidence="8">
    <location>
        <begin position="52"/>
        <end position="288"/>
    </location>
</feature>
<dbReference type="EMBL" id="JAPQKS010000003">
    <property type="protein sequence ID" value="KAJ5239229.1"/>
    <property type="molecule type" value="Genomic_DNA"/>
</dbReference>
<dbReference type="Proteomes" id="UP001150941">
    <property type="component" value="Unassembled WGS sequence"/>
</dbReference>
<dbReference type="GO" id="GO:0016020">
    <property type="term" value="C:membrane"/>
    <property type="evidence" value="ECO:0007669"/>
    <property type="project" value="UniProtKB-SubCell"/>
</dbReference>
<feature type="transmembrane region" description="Helical" evidence="7">
    <location>
        <begin position="106"/>
        <end position="131"/>
    </location>
</feature>
<evidence type="ECO:0000256" key="3">
    <source>
        <dbReference type="ARBA" id="ARBA00022989"/>
    </source>
</evidence>
<feature type="region of interest" description="Disordered" evidence="6">
    <location>
        <begin position="304"/>
        <end position="332"/>
    </location>
</feature>